<feature type="transmembrane region" description="Helical" evidence="11">
    <location>
        <begin position="41"/>
        <end position="65"/>
    </location>
</feature>
<dbReference type="PANTHER" id="PTHR30413:SF10">
    <property type="entry name" value="CAPSULE POLYSACCHARIDE EXPORT INNER-MEMBRANE PROTEIN CTRC"/>
    <property type="match status" value="1"/>
</dbReference>
<keyword evidence="6 11" id="KW-0812">Transmembrane</keyword>
<dbReference type="Pfam" id="PF01061">
    <property type="entry name" value="ABC2_membrane"/>
    <property type="match status" value="1"/>
</dbReference>
<feature type="transmembrane region" description="Helical" evidence="11">
    <location>
        <begin position="118"/>
        <end position="145"/>
    </location>
</feature>
<evidence type="ECO:0000256" key="6">
    <source>
        <dbReference type="ARBA" id="ARBA00022692"/>
    </source>
</evidence>
<dbReference type="PROSITE" id="PS51012">
    <property type="entry name" value="ABC_TM2"/>
    <property type="match status" value="1"/>
</dbReference>
<sequence length="271" mass="31084">MKKHDATLKYLLQSFFENYPLLKGLVIRDIKSRYNGSYIGVLWSIITPIVMLAIYTFVFSVVFKAKWGVDSGSKTEFALVLFAGMIMFNLFSECIARSTSLIIQNANYVKKVVFPLEILVPVCVGSALFNFVVSFSVWIIAYVVLNGIPPITFFLFPLILLPFIFFVAGVCWLLSALSVFIRDIAQFINIIITVLLFMSPVFYPVTALPENYRHYLFINPLTYFVETFRAFIFFGHGIDIFYAICFVASLLMLWMGFFFFQKTRKGFADVI</sequence>
<evidence type="ECO:0000256" key="8">
    <source>
        <dbReference type="ARBA" id="ARBA00022989"/>
    </source>
</evidence>
<dbReference type="PIRSF" id="PIRSF006648">
    <property type="entry name" value="DrrB"/>
    <property type="match status" value="1"/>
</dbReference>
<evidence type="ECO:0000256" key="9">
    <source>
        <dbReference type="ARBA" id="ARBA00023047"/>
    </source>
</evidence>
<feature type="transmembrane region" description="Helical" evidence="11">
    <location>
        <begin position="152"/>
        <end position="178"/>
    </location>
</feature>
<keyword evidence="9" id="KW-0625">Polysaccharide transport</keyword>
<keyword evidence="14" id="KW-1185">Reference proteome</keyword>
<accession>A0ABR6TX30</accession>
<dbReference type="PANTHER" id="PTHR30413">
    <property type="entry name" value="INNER MEMBRANE TRANSPORT PERMEASE"/>
    <property type="match status" value="1"/>
</dbReference>
<evidence type="ECO:0000256" key="3">
    <source>
        <dbReference type="ARBA" id="ARBA00022448"/>
    </source>
</evidence>
<protein>
    <recommendedName>
        <fullName evidence="11">Transport permease protein</fullName>
    </recommendedName>
</protein>
<evidence type="ECO:0000256" key="5">
    <source>
        <dbReference type="ARBA" id="ARBA00022597"/>
    </source>
</evidence>
<evidence type="ECO:0000256" key="10">
    <source>
        <dbReference type="ARBA" id="ARBA00023136"/>
    </source>
</evidence>
<organism evidence="13 14">
    <name type="scientific">Citrobacter braakii</name>
    <dbReference type="NCBI Taxonomy" id="57706"/>
    <lineage>
        <taxon>Bacteria</taxon>
        <taxon>Pseudomonadati</taxon>
        <taxon>Pseudomonadota</taxon>
        <taxon>Gammaproteobacteria</taxon>
        <taxon>Enterobacterales</taxon>
        <taxon>Enterobacteriaceae</taxon>
        <taxon>Citrobacter</taxon>
        <taxon>Citrobacter freundii complex</taxon>
    </lineage>
</organism>
<evidence type="ECO:0000313" key="14">
    <source>
        <dbReference type="Proteomes" id="UP000586346"/>
    </source>
</evidence>
<reference evidence="13 14" key="1">
    <citation type="submission" date="2020-08" db="EMBL/GenBank/DDBJ databases">
        <title>Emergence and comparative genomics analysis of Citrobacter in Fennec fox imported from North Africa to China.</title>
        <authorList>
            <person name="Zheng B."/>
        </authorList>
    </citation>
    <scope>NUCLEOTIDE SEQUENCE [LARGE SCALE GENOMIC DNA]</scope>
    <source>
        <strain evidence="13 14">FF371</strain>
    </source>
</reference>
<evidence type="ECO:0000313" key="13">
    <source>
        <dbReference type="EMBL" id="MBC2648108.1"/>
    </source>
</evidence>
<dbReference type="InterPro" id="IPR013525">
    <property type="entry name" value="ABC2_TM"/>
</dbReference>
<dbReference type="PRINTS" id="PR00164">
    <property type="entry name" value="ABC2TRNSPORT"/>
</dbReference>
<evidence type="ECO:0000256" key="1">
    <source>
        <dbReference type="ARBA" id="ARBA00004651"/>
    </source>
</evidence>
<evidence type="ECO:0000256" key="2">
    <source>
        <dbReference type="ARBA" id="ARBA00007783"/>
    </source>
</evidence>
<feature type="transmembrane region" description="Helical" evidence="11">
    <location>
        <begin position="240"/>
        <end position="260"/>
    </location>
</feature>
<evidence type="ECO:0000259" key="12">
    <source>
        <dbReference type="PROSITE" id="PS51012"/>
    </source>
</evidence>
<keyword evidence="3 11" id="KW-0813">Transport</keyword>
<comment type="subcellular location">
    <subcellularLocation>
        <location evidence="11">Cell inner membrane</location>
        <topology evidence="11">Multi-pass membrane protein</topology>
    </subcellularLocation>
    <subcellularLocation>
        <location evidence="1">Cell membrane</location>
        <topology evidence="1">Multi-pass membrane protein</topology>
    </subcellularLocation>
</comment>
<keyword evidence="5" id="KW-0762">Sugar transport</keyword>
<feature type="domain" description="ABC transmembrane type-2" evidence="12">
    <location>
        <begin position="39"/>
        <end position="263"/>
    </location>
</feature>
<dbReference type="InterPro" id="IPR047817">
    <property type="entry name" value="ABC2_TM_bact-type"/>
</dbReference>
<name>A0ABR6TX30_CITBR</name>
<gene>
    <name evidence="13" type="ORF">H6P72_16020</name>
</gene>
<keyword evidence="4 11" id="KW-1003">Cell membrane</keyword>
<dbReference type="RefSeq" id="WP_181630347.1">
    <property type="nucleotide sequence ID" value="NZ_CBDITX010000011.1"/>
</dbReference>
<evidence type="ECO:0000256" key="4">
    <source>
        <dbReference type="ARBA" id="ARBA00022475"/>
    </source>
</evidence>
<feature type="transmembrane region" description="Helical" evidence="11">
    <location>
        <begin position="77"/>
        <end position="98"/>
    </location>
</feature>
<keyword evidence="8 11" id="KW-1133">Transmembrane helix</keyword>
<comment type="similarity">
    <text evidence="2 11">Belongs to the ABC-2 integral membrane protein family.</text>
</comment>
<dbReference type="Proteomes" id="UP000586346">
    <property type="component" value="Unassembled WGS sequence"/>
</dbReference>
<feature type="transmembrane region" description="Helical" evidence="11">
    <location>
        <begin position="184"/>
        <end position="203"/>
    </location>
</feature>
<comment type="caution">
    <text evidence="13">The sequence shown here is derived from an EMBL/GenBank/DDBJ whole genome shotgun (WGS) entry which is preliminary data.</text>
</comment>
<proteinExistence type="inferred from homology"/>
<dbReference type="EMBL" id="JACLAH010000005">
    <property type="protein sequence ID" value="MBC2648108.1"/>
    <property type="molecule type" value="Genomic_DNA"/>
</dbReference>
<keyword evidence="10 11" id="KW-0472">Membrane</keyword>
<evidence type="ECO:0000256" key="7">
    <source>
        <dbReference type="ARBA" id="ARBA00022903"/>
    </source>
</evidence>
<keyword evidence="7" id="KW-0972">Capsule biogenesis/degradation</keyword>
<evidence type="ECO:0000256" key="11">
    <source>
        <dbReference type="RuleBase" id="RU361157"/>
    </source>
</evidence>
<dbReference type="InterPro" id="IPR000412">
    <property type="entry name" value="ABC_2_transport"/>
</dbReference>